<proteinExistence type="predicted"/>
<evidence type="ECO:0000313" key="2">
    <source>
        <dbReference type="Proteomes" id="UP000886501"/>
    </source>
</evidence>
<dbReference type="EMBL" id="MU117968">
    <property type="protein sequence ID" value="KAF9652574.1"/>
    <property type="molecule type" value="Genomic_DNA"/>
</dbReference>
<gene>
    <name evidence="1" type="ORF">BDM02DRAFT_3077992</name>
</gene>
<reference evidence="1" key="1">
    <citation type="submission" date="2019-10" db="EMBL/GenBank/DDBJ databases">
        <authorList>
            <consortium name="DOE Joint Genome Institute"/>
            <person name="Kuo A."/>
            <person name="Miyauchi S."/>
            <person name="Kiss E."/>
            <person name="Drula E."/>
            <person name="Kohler A."/>
            <person name="Sanchez-Garcia M."/>
            <person name="Andreopoulos B."/>
            <person name="Barry K.W."/>
            <person name="Bonito G."/>
            <person name="Buee M."/>
            <person name="Carver A."/>
            <person name="Chen C."/>
            <person name="Cichocki N."/>
            <person name="Clum A."/>
            <person name="Culley D."/>
            <person name="Crous P.W."/>
            <person name="Fauchery L."/>
            <person name="Girlanda M."/>
            <person name="Hayes R."/>
            <person name="Keri Z."/>
            <person name="Labutti K."/>
            <person name="Lipzen A."/>
            <person name="Lombard V."/>
            <person name="Magnuson J."/>
            <person name="Maillard F."/>
            <person name="Morin E."/>
            <person name="Murat C."/>
            <person name="Nolan M."/>
            <person name="Ohm R."/>
            <person name="Pangilinan J."/>
            <person name="Pereira M."/>
            <person name="Perotto S."/>
            <person name="Peter M."/>
            <person name="Riley R."/>
            <person name="Sitrit Y."/>
            <person name="Stielow B."/>
            <person name="Szollosi G."/>
            <person name="Zifcakova L."/>
            <person name="Stursova M."/>
            <person name="Spatafora J.W."/>
            <person name="Tedersoo L."/>
            <person name="Vaario L.-M."/>
            <person name="Yamada A."/>
            <person name="Yan M."/>
            <person name="Wang P."/>
            <person name="Xu J."/>
            <person name="Bruns T."/>
            <person name="Baldrian P."/>
            <person name="Vilgalys R."/>
            <person name="Henrissat B."/>
            <person name="Grigoriev I.V."/>
            <person name="Hibbett D."/>
            <person name="Nagy L.G."/>
            <person name="Martin F.M."/>
        </authorList>
    </citation>
    <scope>NUCLEOTIDE SEQUENCE</scope>
    <source>
        <strain evidence="1">P2</strain>
    </source>
</reference>
<comment type="caution">
    <text evidence="1">The sequence shown here is derived from an EMBL/GenBank/DDBJ whole genome shotgun (WGS) entry which is preliminary data.</text>
</comment>
<organism evidence="1 2">
    <name type="scientific">Thelephora ganbajun</name>
    <name type="common">Ganba fungus</name>
    <dbReference type="NCBI Taxonomy" id="370292"/>
    <lineage>
        <taxon>Eukaryota</taxon>
        <taxon>Fungi</taxon>
        <taxon>Dikarya</taxon>
        <taxon>Basidiomycota</taxon>
        <taxon>Agaricomycotina</taxon>
        <taxon>Agaricomycetes</taxon>
        <taxon>Thelephorales</taxon>
        <taxon>Thelephoraceae</taxon>
        <taxon>Thelephora</taxon>
    </lineage>
</organism>
<reference evidence="1" key="2">
    <citation type="journal article" date="2020" name="Nat. Commun.">
        <title>Large-scale genome sequencing of mycorrhizal fungi provides insights into the early evolution of symbiotic traits.</title>
        <authorList>
            <person name="Miyauchi S."/>
            <person name="Kiss E."/>
            <person name="Kuo A."/>
            <person name="Drula E."/>
            <person name="Kohler A."/>
            <person name="Sanchez-Garcia M."/>
            <person name="Morin E."/>
            <person name="Andreopoulos B."/>
            <person name="Barry K.W."/>
            <person name="Bonito G."/>
            <person name="Buee M."/>
            <person name="Carver A."/>
            <person name="Chen C."/>
            <person name="Cichocki N."/>
            <person name="Clum A."/>
            <person name="Culley D."/>
            <person name="Crous P.W."/>
            <person name="Fauchery L."/>
            <person name="Girlanda M."/>
            <person name="Hayes R.D."/>
            <person name="Keri Z."/>
            <person name="LaButti K."/>
            <person name="Lipzen A."/>
            <person name="Lombard V."/>
            <person name="Magnuson J."/>
            <person name="Maillard F."/>
            <person name="Murat C."/>
            <person name="Nolan M."/>
            <person name="Ohm R.A."/>
            <person name="Pangilinan J."/>
            <person name="Pereira M.F."/>
            <person name="Perotto S."/>
            <person name="Peter M."/>
            <person name="Pfister S."/>
            <person name="Riley R."/>
            <person name="Sitrit Y."/>
            <person name="Stielow J.B."/>
            <person name="Szollosi G."/>
            <person name="Zifcakova L."/>
            <person name="Stursova M."/>
            <person name="Spatafora J.W."/>
            <person name="Tedersoo L."/>
            <person name="Vaario L.M."/>
            <person name="Yamada A."/>
            <person name="Yan M."/>
            <person name="Wang P."/>
            <person name="Xu J."/>
            <person name="Bruns T."/>
            <person name="Baldrian P."/>
            <person name="Vilgalys R."/>
            <person name="Dunand C."/>
            <person name="Henrissat B."/>
            <person name="Grigoriev I.V."/>
            <person name="Hibbett D."/>
            <person name="Nagy L.G."/>
            <person name="Martin F.M."/>
        </authorList>
    </citation>
    <scope>NUCLEOTIDE SEQUENCE</scope>
    <source>
        <strain evidence="1">P2</strain>
    </source>
</reference>
<protein>
    <submittedName>
        <fullName evidence="1">Uncharacterized protein</fullName>
    </submittedName>
</protein>
<dbReference type="Proteomes" id="UP000886501">
    <property type="component" value="Unassembled WGS sequence"/>
</dbReference>
<sequence>MSLSPPVWRYPQPGTSASKREEDLINAYEAEEEKIINVLSRKLEKLREEKIELENVLEAESEAQVNRLNREISALRLAAAQNGTNGANGVNGTGNNSVPTPALADDLAEFRTRRRASLAGLNAGPSTDIVLEALRRENEQLRSRVADMERDYIKLMRLNEIYREELIDHRRRMGMSVDNLIGISNVEPVSHSRRRRSISNATSVSPSMWIIPGQNPRPVYSVPIPRPSSQIHRPMMDHLSEASTPLSHSPASSSESPFPLSPMLASFTSVNTQITSPPSSSLNSNPPLVIGTPRLSLTYPMNPPPSLSSSFGSPSAYASPRREQSSSPVLGRPDVMNRRPSFDRRFGDSSSALTRGRSGSRKESVERGARVAETGSLIRSRRGSLSS</sequence>
<feature type="non-terminal residue" evidence="1">
    <location>
        <position position="387"/>
    </location>
</feature>
<keyword evidence="2" id="KW-1185">Reference proteome</keyword>
<evidence type="ECO:0000313" key="1">
    <source>
        <dbReference type="EMBL" id="KAF9652574.1"/>
    </source>
</evidence>
<name>A0ACB6ZSP0_THEGA</name>
<accession>A0ACB6ZSP0</accession>